<evidence type="ECO:0000256" key="15">
    <source>
        <dbReference type="ARBA" id="ARBA00023204"/>
    </source>
</evidence>
<dbReference type="GO" id="GO:0005524">
    <property type="term" value="F:ATP binding"/>
    <property type="evidence" value="ECO:0007669"/>
    <property type="project" value="UniProtKB-KW"/>
</dbReference>
<organism evidence="23 24">
    <name type="scientific">Nephila pilipes</name>
    <name type="common">Giant wood spider</name>
    <name type="synonym">Nephila maculata</name>
    <dbReference type="NCBI Taxonomy" id="299642"/>
    <lineage>
        <taxon>Eukaryota</taxon>
        <taxon>Metazoa</taxon>
        <taxon>Ecdysozoa</taxon>
        <taxon>Arthropoda</taxon>
        <taxon>Chelicerata</taxon>
        <taxon>Arachnida</taxon>
        <taxon>Araneae</taxon>
        <taxon>Araneomorphae</taxon>
        <taxon>Entelegynae</taxon>
        <taxon>Araneoidea</taxon>
        <taxon>Nephilidae</taxon>
        <taxon>Nephila</taxon>
    </lineage>
</organism>
<dbReference type="CDD" id="cd18788">
    <property type="entry name" value="SF2_C_XPD"/>
    <property type="match status" value="1"/>
</dbReference>
<dbReference type="InterPro" id="IPR013020">
    <property type="entry name" value="Rad3/Chl1-like"/>
</dbReference>
<dbReference type="InterPro" id="IPR010614">
    <property type="entry name" value="RAD3-like_helicase_DEAD"/>
</dbReference>
<dbReference type="FunFam" id="2.130.10.10:FF:000122">
    <property type="entry name" value="THO complex subunit 3"/>
    <property type="match status" value="1"/>
</dbReference>
<keyword evidence="15" id="KW-0234">DNA repair</keyword>
<dbReference type="GO" id="GO:0043139">
    <property type="term" value="F:5'-3' DNA helicase activity"/>
    <property type="evidence" value="ECO:0007669"/>
    <property type="project" value="UniProtKB-EC"/>
</dbReference>
<dbReference type="OrthoDB" id="267079at2759"/>
<evidence type="ECO:0000256" key="16">
    <source>
        <dbReference type="ARBA" id="ARBA00023235"/>
    </source>
</evidence>
<accession>A0A8X6N3Q7</accession>
<keyword evidence="8" id="KW-0547">Nucleotide-binding</keyword>
<feature type="repeat" description="WD" evidence="21">
    <location>
        <begin position="908"/>
        <end position="950"/>
    </location>
</feature>
<evidence type="ECO:0000256" key="11">
    <source>
        <dbReference type="ARBA" id="ARBA00022806"/>
    </source>
</evidence>
<dbReference type="InterPro" id="IPR045028">
    <property type="entry name" value="DinG/Rad3-like"/>
</dbReference>
<keyword evidence="10" id="KW-0378">Hydrolase</keyword>
<evidence type="ECO:0000256" key="18">
    <source>
        <dbReference type="ARBA" id="ARBA00044969"/>
    </source>
</evidence>
<keyword evidence="7" id="KW-0677">Repeat</keyword>
<keyword evidence="5 21" id="KW-0853">WD repeat</keyword>
<dbReference type="GO" id="GO:0006289">
    <property type="term" value="P:nucleotide-excision repair"/>
    <property type="evidence" value="ECO:0007669"/>
    <property type="project" value="TreeGrafter"/>
</dbReference>
<dbReference type="Pfam" id="PF25174">
    <property type="entry name" value="Beta-prop_THOC3"/>
    <property type="match status" value="1"/>
</dbReference>
<evidence type="ECO:0000256" key="20">
    <source>
        <dbReference type="ARBA" id="ARBA00082714"/>
    </source>
</evidence>
<evidence type="ECO:0000313" key="24">
    <source>
        <dbReference type="Proteomes" id="UP000887013"/>
    </source>
</evidence>
<feature type="domain" description="Helicase ATP-binding" evidence="22">
    <location>
        <begin position="23"/>
        <end position="488"/>
    </location>
</feature>
<dbReference type="SMART" id="SM00488">
    <property type="entry name" value="DEXDc2"/>
    <property type="match status" value="1"/>
</dbReference>
<evidence type="ECO:0000256" key="5">
    <source>
        <dbReference type="ARBA" id="ARBA00022574"/>
    </source>
</evidence>
<dbReference type="GO" id="GO:0003677">
    <property type="term" value="F:DNA binding"/>
    <property type="evidence" value="ECO:0007669"/>
    <property type="project" value="InterPro"/>
</dbReference>
<dbReference type="PANTHER" id="PTHR11472:SF47">
    <property type="entry name" value="FANCONI ANEMIA GROUP J PROTEIN"/>
    <property type="match status" value="1"/>
</dbReference>
<dbReference type="InterPro" id="IPR006555">
    <property type="entry name" value="ATP-dep_Helicase_C"/>
</dbReference>
<dbReference type="SMART" id="SM00487">
    <property type="entry name" value="DEXDc"/>
    <property type="match status" value="1"/>
</dbReference>
<dbReference type="InterPro" id="IPR036322">
    <property type="entry name" value="WD40_repeat_dom_sf"/>
</dbReference>
<keyword evidence="4" id="KW-0004">4Fe-4S</keyword>
<dbReference type="SMART" id="SM00320">
    <property type="entry name" value="WD40"/>
    <property type="match status" value="6"/>
</dbReference>
<dbReference type="InterPro" id="IPR014001">
    <property type="entry name" value="Helicase_ATP-bd"/>
</dbReference>
<dbReference type="PROSITE" id="PS51193">
    <property type="entry name" value="HELICASE_ATP_BIND_2"/>
    <property type="match status" value="1"/>
</dbReference>
<dbReference type="GO" id="GO:0051539">
    <property type="term" value="F:4 iron, 4 sulfur cluster binding"/>
    <property type="evidence" value="ECO:0007669"/>
    <property type="project" value="UniProtKB-KW"/>
</dbReference>
<dbReference type="InterPro" id="IPR015943">
    <property type="entry name" value="WD40/YVTN_repeat-like_dom_sf"/>
</dbReference>
<dbReference type="GO" id="GO:1990918">
    <property type="term" value="P:double-strand break repair involved in meiotic recombination"/>
    <property type="evidence" value="ECO:0007669"/>
    <property type="project" value="TreeGrafter"/>
</dbReference>
<comment type="caution">
    <text evidence="23">The sequence shown here is derived from an EMBL/GenBank/DDBJ whole genome shotgun (WGS) entry which is preliminary data.</text>
</comment>
<dbReference type="InterPro" id="IPR019775">
    <property type="entry name" value="WD40_repeat_CS"/>
</dbReference>
<keyword evidence="6" id="KW-0479">Metal-binding</keyword>
<keyword evidence="17" id="KW-0539">Nucleus</keyword>
<evidence type="ECO:0000256" key="17">
    <source>
        <dbReference type="ARBA" id="ARBA00023242"/>
    </source>
</evidence>
<protein>
    <recommendedName>
        <fullName evidence="18">DNA 5'-3' helicase</fullName>
        <ecNumber evidence="18">5.6.2.3</ecNumber>
    </recommendedName>
    <alternativeName>
        <fullName evidence="20">DNA 5'-3' helicase FANCJ</fullName>
    </alternativeName>
</protein>
<evidence type="ECO:0000256" key="2">
    <source>
        <dbReference type="ARBA" id="ARBA00004123"/>
    </source>
</evidence>
<evidence type="ECO:0000256" key="9">
    <source>
        <dbReference type="ARBA" id="ARBA00022763"/>
    </source>
</evidence>
<dbReference type="PANTHER" id="PTHR11472">
    <property type="entry name" value="DNA REPAIR DEAD HELICASE RAD3/XP-D SUBFAMILY MEMBER"/>
    <property type="match status" value="1"/>
</dbReference>
<dbReference type="GO" id="GO:0005634">
    <property type="term" value="C:nucleus"/>
    <property type="evidence" value="ECO:0007669"/>
    <property type="project" value="UniProtKB-SubCell"/>
</dbReference>
<dbReference type="SUPFAM" id="SSF50978">
    <property type="entry name" value="WD40 repeat-like"/>
    <property type="match status" value="1"/>
</dbReference>
<gene>
    <name evidence="23" type="primary">BRIP1</name>
    <name evidence="23" type="ORF">NPIL_216481</name>
</gene>
<feature type="repeat" description="WD" evidence="21">
    <location>
        <begin position="1033"/>
        <end position="1074"/>
    </location>
</feature>
<dbReference type="InterPro" id="IPR027417">
    <property type="entry name" value="P-loop_NTPase"/>
</dbReference>
<dbReference type="EC" id="5.6.2.3" evidence="18"/>
<evidence type="ECO:0000256" key="10">
    <source>
        <dbReference type="ARBA" id="ARBA00022801"/>
    </source>
</evidence>
<comment type="cofactor">
    <cofactor evidence="1">
        <name>[4Fe-4S] cluster</name>
        <dbReference type="ChEBI" id="CHEBI:49883"/>
    </cofactor>
</comment>
<evidence type="ECO:0000256" key="3">
    <source>
        <dbReference type="ARBA" id="ARBA00008792"/>
    </source>
</evidence>
<dbReference type="GO" id="GO:0016818">
    <property type="term" value="F:hydrolase activity, acting on acid anhydrides, in phosphorus-containing anhydrides"/>
    <property type="evidence" value="ECO:0007669"/>
    <property type="project" value="InterPro"/>
</dbReference>
<reference evidence="23" key="1">
    <citation type="submission" date="2020-08" db="EMBL/GenBank/DDBJ databases">
        <title>Multicomponent nature underlies the extraordinary mechanical properties of spider dragline silk.</title>
        <authorList>
            <person name="Kono N."/>
            <person name="Nakamura H."/>
            <person name="Mori M."/>
            <person name="Yoshida Y."/>
            <person name="Ohtoshi R."/>
            <person name="Malay A.D."/>
            <person name="Moran D.A.P."/>
            <person name="Tomita M."/>
            <person name="Numata K."/>
            <person name="Arakawa K."/>
        </authorList>
    </citation>
    <scope>NUCLEOTIDE SEQUENCE</scope>
</reference>
<dbReference type="GO" id="GO:0046872">
    <property type="term" value="F:metal ion binding"/>
    <property type="evidence" value="ECO:0007669"/>
    <property type="project" value="UniProtKB-KW"/>
</dbReference>
<keyword evidence="16" id="KW-0413">Isomerase</keyword>
<dbReference type="InterPro" id="IPR014013">
    <property type="entry name" value="Helic_SF1/SF2_ATP-bd_DinG/Rad3"/>
</dbReference>
<evidence type="ECO:0000256" key="7">
    <source>
        <dbReference type="ARBA" id="ARBA00022737"/>
    </source>
</evidence>
<comment type="catalytic activity">
    <reaction evidence="19">
        <text>ATP + H2O = ADP + phosphate + H(+)</text>
        <dbReference type="Rhea" id="RHEA:13065"/>
        <dbReference type="ChEBI" id="CHEBI:15377"/>
        <dbReference type="ChEBI" id="CHEBI:15378"/>
        <dbReference type="ChEBI" id="CHEBI:30616"/>
        <dbReference type="ChEBI" id="CHEBI:43474"/>
        <dbReference type="ChEBI" id="CHEBI:456216"/>
        <dbReference type="EC" id="5.6.2.3"/>
    </reaction>
</comment>
<keyword evidence="12" id="KW-0067">ATP-binding</keyword>
<dbReference type="PROSITE" id="PS00678">
    <property type="entry name" value="WD_REPEATS_1"/>
    <property type="match status" value="1"/>
</dbReference>
<sequence length="1163" mass="130812">MELSDENISETSKNFTSKAYTIGGVPIVFPYKAYPSQITMMDKIIKCLNKKQNCLLESPTGSGKSLALLCACLAWQKKIKKRIDAQERELENELNAYGTSIADSGRIRKSHVIDSTIDNVGCKSEGESFNNVFIKKTSKYENKKVNKRGIIFIDDKDLNCTNSTKSDAHCSVRSPTVPFGKMDEVNKFHSDITSPEIENRKGSVLFWNDDIEDFQPPKRYRSSIDSYNVTNQNFVENVALDQSIHPSENMSVNVKAEKIDCSNTCISSDCNSTGIKKEISKELGETTIPTELPKIYFGTRTHKQIEQIIRELKKTPYKDAKMTILSSRERTCIHPDASKEDNKNDFCDDLIKRESGPACGFYRNARSISHSHPSKFGSAFNLEEFVGICRNIRACPYFGSRELFLESDIVFCPYNYLIDPLIRSAMSISLKGSIVITDEAHNIEDSARDAASGSVTHSQLAGAVLDLEKAARHSKTIPECYQFIAQTLSKLVTWLKSNSDNLTDYISFDSAAKVWAGDTMIAVLNYVELGPEYFPAFKKKFEKILAEEAETEKGAPIDMDKPKLLGSTLQCLKNVIQILSYIFKGNLIFVPDYRCVVMKSKISSPLYSKKKFLTSDLFEITLHLWCLNPAVAFSDFNGATHSIIVASGTLSPLASFQTELAMPFQITLEANHVISKSQLWVGTIGKGPNNNCLTATYHNSATYAFQDDVGELIYQVCCVIPHGILCFLPSYSMLDKLVARWQITRLWDKLLSKKVVLCEPRKQNEFQQVIKEFNETIDQTEVTETTVNGALLLAICRGKVSEGLDFADNSARAVITIGIPFPSFKDAQVDLKKKYNDMYCTKKQIMSGSKWYEIQAFRALNQALGRCIRHREDFGALIIVDERFQKISRYSDALSKWIREEISKEHTFKGHGDSVDQLCWHPTNPDLLATASLDKTVRIWDAKSQKGIANIQTKGENINICWSPNGQTIAVGNKEDLVTFIDVRTHKIVADQQFKFEVNELSWNNDNSFFFLTNGQGCIYILSYPDLQIKQILNAHPANCICIEFDKTGKYFATGSVDALVSLWDVETLVCVRTFSRLEWPVRTISFSYDSNMLASASEDHLVDIADVNTGEKIAEVPCESPTFTVAWHPKRHLLAFACDDKDKHMRERDAGTVKLFGLSSDS</sequence>
<dbReference type="SMART" id="SM00491">
    <property type="entry name" value="HELICc2"/>
    <property type="match status" value="1"/>
</dbReference>
<evidence type="ECO:0000256" key="8">
    <source>
        <dbReference type="ARBA" id="ARBA00022741"/>
    </source>
</evidence>
<evidence type="ECO:0000256" key="12">
    <source>
        <dbReference type="ARBA" id="ARBA00022840"/>
    </source>
</evidence>
<evidence type="ECO:0000259" key="22">
    <source>
        <dbReference type="PROSITE" id="PS51193"/>
    </source>
</evidence>
<keyword evidence="11" id="KW-0347">Helicase</keyword>
<dbReference type="PROSITE" id="PS50082">
    <property type="entry name" value="WD_REPEATS_2"/>
    <property type="match status" value="2"/>
</dbReference>
<evidence type="ECO:0000256" key="19">
    <source>
        <dbReference type="ARBA" id="ARBA00048954"/>
    </source>
</evidence>
<evidence type="ECO:0000256" key="13">
    <source>
        <dbReference type="ARBA" id="ARBA00023004"/>
    </source>
</evidence>
<evidence type="ECO:0000256" key="14">
    <source>
        <dbReference type="ARBA" id="ARBA00023014"/>
    </source>
</evidence>
<dbReference type="FunFam" id="3.40.50.300:FF:000731">
    <property type="entry name" value="Fanconi anemia group J protein homolog"/>
    <property type="match status" value="1"/>
</dbReference>
<keyword evidence="9" id="KW-0227">DNA damage</keyword>
<keyword evidence="14" id="KW-0411">Iron-sulfur</keyword>
<keyword evidence="13" id="KW-0408">Iron</keyword>
<comment type="subcellular location">
    <subcellularLocation>
        <location evidence="2">Nucleus</location>
    </subcellularLocation>
</comment>
<dbReference type="Gene3D" id="3.40.50.300">
    <property type="entry name" value="P-loop containing nucleotide triphosphate hydrolases"/>
    <property type="match status" value="3"/>
</dbReference>
<dbReference type="Gene3D" id="2.130.10.10">
    <property type="entry name" value="YVTN repeat-like/Quinoprotein amine dehydrogenase"/>
    <property type="match status" value="2"/>
</dbReference>
<evidence type="ECO:0000256" key="21">
    <source>
        <dbReference type="PROSITE-ProRule" id="PRU00221"/>
    </source>
</evidence>
<dbReference type="EMBL" id="BMAW01005179">
    <property type="protein sequence ID" value="GFS92981.1"/>
    <property type="molecule type" value="Genomic_DNA"/>
</dbReference>
<name>A0A8X6N3Q7_NEPPI</name>
<keyword evidence="24" id="KW-1185">Reference proteome</keyword>
<dbReference type="PROSITE" id="PS50294">
    <property type="entry name" value="WD_REPEATS_REGION"/>
    <property type="match status" value="2"/>
</dbReference>
<comment type="similarity">
    <text evidence="3">Belongs to the DEAD box helicase family. DEAH subfamily.</text>
</comment>
<dbReference type="InterPro" id="IPR006554">
    <property type="entry name" value="Helicase-like_DEXD_c2"/>
</dbReference>
<evidence type="ECO:0000313" key="23">
    <source>
        <dbReference type="EMBL" id="GFS92981.1"/>
    </source>
</evidence>
<evidence type="ECO:0000256" key="1">
    <source>
        <dbReference type="ARBA" id="ARBA00001966"/>
    </source>
</evidence>
<dbReference type="Pfam" id="PF06733">
    <property type="entry name" value="DEAD_2"/>
    <property type="match status" value="1"/>
</dbReference>
<proteinExistence type="inferred from homology"/>
<evidence type="ECO:0000256" key="4">
    <source>
        <dbReference type="ARBA" id="ARBA00022485"/>
    </source>
</evidence>
<dbReference type="NCBIfam" id="TIGR00604">
    <property type="entry name" value="rad3"/>
    <property type="match status" value="1"/>
</dbReference>
<dbReference type="InterPro" id="IPR001680">
    <property type="entry name" value="WD40_rpt"/>
</dbReference>
<dbReference type="AlphaFoldDB" id="A0A8X6N3Q7"/>
<dbReference type="Proteomes" id="UP000887013">
    <property type="component" value="Unassembled WGS sequence"/>
</dbReference>
<evidence type="ECO:0000256" key="6">
    <source>
        <dbReference type="ARBA" id="ARBA00022723"/>
    </source>
</evidence>
<dbReference type="SUPFAM" id="SSF52540">
    <property type="entry name" value="P-loop containing nucleoside triphosphate hydrolases"/>
    <property type="match status" value="2"/>
</dbReference>